<keyword evidence="3 6" id="KW-0812">Transmembrane</keyword>
<keyword evidence="4 6" id="KW-1133">Transmembrane helix</keyword>
<feature type="transmembrane region" description="Helical" evidence="6">
    <location>
        <begin position="109"/>
        <end position="127"/>
    </location>
</feature>
<dbReference type="RefSeq" id="WP_303763345.1">
    <property type="nucleotide sequence ID" value="NZ_JABZGR010000007.1"/>
</dbReference>
<keyword evidence="7" id="KW-0175">Coiled coil</keyword>
<evidence type="ECO:0000256" key="4">
    <source>
        <dbReference type="ARBA" id="ARBA00022989"/>
    </source>
</evidence>
<dbReference type="PANTHER" id="PTHR11101:SF16">
    <property type="entry name" value="PHOSPHATE TRANSPORTER"/>
    <property type="match status" value="1"/>
</dbReference>
<dbReference type="AlphaFoldDB" id="A0A929WXF4"/>
<feature type="transmembrane region" description="Helical" evidence="6">
    <location>
        <begin position="45"/>
        <end position="64"/>
    </location>
</feature>
<feature type="transmembrane region" description="Helical" evidence="6">
    <location>
        <begin position="252"/>
        <end position="270"/>
    </location>
</feature>
<dbReference type="InterPro" id="IPR001204">
    <property type="entry name" value="Phos_transporter"/>
</dbReference>
<evidence type="ECO:0000256" key="3">
    <source>
        <dbReference type="ARBA" id="ARBA00022692"/>
    </source>
</evidence>
<feature type="transmembrane region" description="Helical" evidence="6">
    <location>
        <begin position="496"/>
        <end position="513"/>
    </location>
</feature>
<dbReference type="Pfam" id="PF01384">
    <property type="entry name" value="PHO4"/>
    <property type="match status" value="1"/>
</dbReference>
<sequence length="750" mass="83491">MSLLYLGILLFLFILAICDLSVGVANDAVNFMSPAVGARAAKFKVVLIVAAIGILVGASASSGMMDIARHGIINPLYYTFDDVICIFLAVSATDIILMDIFNTLGMPTSTTVSMVFGLLGGSSALALSKMMDNAYTYADLINTGKALQVIIGIFLSVAIAFVVGLIVMWIARVIFTFNYKKHLRWSIAIYGGLAITCISYFLLVSGLKGTKLLASVGMTPEWINTHNWEILIYLFVGATILMEILHLLKVNIFRIIVLFGTFSLAMAFAGNDLVNFVGVPLSGLESYIDFTRHGSDGHTYIMSILAAPSTDPLFVSMKPWFLIGSGIVMVLAISMSQKARKVIETNNNLASQQEGEEVFSSSKIARTMVRTVINATSTVDKIIPKKVEAWINTRFNEDESIIPEGATFDLVRASVNLVLSGLLIVVGTSLQLPLSTTYVAFMVGMGSSLADRAWGRETAVYRITGVITVIGGWFITAGAAFILSLCIASINHSAGVFGILIIIGIVIVVIIRNNRAFKKKQSSEDVDLIFRRLVKSHNKQEVWELLSSHVLRMQEDFTESIREIFRNITNGVMHENIRQLRQASHDLEDLKNKWKRYRRKEILGMRKIDYLLAVEKNTWFHLGSNNMTQIIYSLKRMLDPALEHVDNNFSPLSKEVIDEFIPICNDTDLLLESILQMVKSNDFKGSDKTLVEGNALKSRLSQIRHTQQDHLQREENNIRAALLYLNMLDETQELISMMRHLLRAAKRFQQ</sequence>
<evidence type="ECO:0000313" key="8">
    <source>
        <dbReference type="EMBL" id="MBF0970120.1"/>
    </source>
</evidence>
<name>A0A929WXF4_9BACT</name>
<gene>
    <name evidence="8" type="ORF">HXK21_03625</name>
</gene>
<protein>
    <recommendedName>
        <fullName evidence="6">Phosphate transporter</fullName>
    </recommendedName>
</protein>
<feature type="transmembrane region" description="Helical" evidence="6">
    <location>
        <begin position="147"/>
        <end position="175"/>
    </location>
</feature>
<dbReference type="PANTHER" id="PTHR11101">
    <property type="entry name" value="PHOSPHATE TRANSPORTER"/>
    <property type="match status" value="1"/>
</dbReference>
<comment type="caution">
    <text evidence="8">The sequence shown here is derived from an EMBL/GenBank/DDBJ whole genome shotgun (WGS) entry which is preliminary data.</text>
</comment>
<reference evidence="8" key="1">
    <citation type="submission" date="2020-04" db="EMBL/GenBank/DDBJ databases">
        <title>Deep metagenomics examines the oral microbiome during advanced dental caries in children, revealing novel taxa and co-occurrences with host molecules.</title>
        <authorList>
            <person name="Baker J.L."/>
            <person name="Morton J.T."/>
            <person name="Dinis M."/>
            <person name="Alvarez R."/>
            <person name="Tran N.C."/>
            <person name="Knight R."/>
            <person name="Edlund A."/>
        </authorList>
    </citation>
    <scope>NUCLEOTIDE SEQUENCE</scope>
    <source>
        <strain evidence="8">JCVI_34_bin.1</strain>
    </source>
</reference>
<feature type="transmembrane region" description="Helical" evidence="6">
    <location>
        <begin position="227"/>
        <end position="245"/>
    </location>
</feature>
<accession>A0A929WXF4</accession>
<proteinExistence type="inferred from homology"/>
<feature type="coiled-coil region" evidence="7">
    <location>
        <begin position="573"/>
        <end position="600"/>
    </location>
</feature>
<feature type="transmembrane region" description="Helical" evidence="6">
    <location>
        <begin position="319"/>
        <end position="336"/>
    </location>
</feature>
<evidence type="ECO:0000256" key="2">
    <source>
        <dbReference type="ARBA" id="ARBA00022448"/>
    </source>
</evidence>
<keyword evidence="6" id="KW-0592">Phosphate transport</keyword>
<evidence type="ECO:0000313" key="9">
    <source>
        <dbReference type="Proteomes" id="UP000704068"/>
    </source>
</evidence>
<dbReference type="GO" id="GO:0005315">
    <property type="term" value="F:phosphate transmembrane transporter activity"/>
    <property type="evidence" value="ECO:0007669"/>
    <property type="project" value="InterPro"/>
</dbReference>
<feature type="transmembrane region" description="Helical" evidence="6">
    <location>
        <begin position="187"/>
        <end position="207"/>
    </location>
</feature>
<dbReference type="Proteomes" id="UP000704068">
    <property type="component" value="Unassembled WGS sequence"/>
</dbReference>
<evidence type="ECO:0000256" key="5">
    <source>
        <dbReference type="ARBA" id="ARBA00023136"/>
    </source>
</evidence>
<evidence type="ECO:0000256" key="6">
    <source>
        <dbReference type="RuleBase" id="RU363058"/>
    </source>
</evidence>
<feature type="transmembrane region" description="Helical" evidence="6">
    <location>
        <begin position="76"/>
        <end position="97"/>
    </location>
</feature>
<evidence type="ECO:0000256" key="1">
    <source>
        <dbReference type="ARBA" id="ARBA00004141"/>
    </source>
</evidence>
<comment type="subcellular location">
    <subcellularLocation>
        <location evidence="1 6">Membrane</location>
        <topology evidence="1 6">Multi-pass membrane protein</topology>
    </subcellularLocation>
</comment>
<evidence type="ECO:0000256" key="7">
    <source>
        <dbReference type="SAM" id="Coils"/>
    </source>
</evidence>
<dbReference type="EMBL" id="JABZGR010000007">
    <property type="protein sequence ID" value="MBF0970120.1"/>
    <property type="molecule type" value="Genomic_DNA"/>
</dbReference>
<keyword evidence="2 6" id="KW-0813">Transport</keyword>
<feature type="transmembrane region" description="Helical" evidence="6">
    <location>
        <begin position="6"/>
        <end position="25"/>
    </location>
</feature>
<feature type="transmembrane region" description="Helical" evidence="6">
    <location>
        <begin position="466"/>
        <end position="490"/>
    </location>
</feature>
<dbReference type="GO" id="GO:0016020">
    <property type="term" value="C:membrane"/>
    <property type="evidence" value="ECO:0007669"/>
    <property type="project" value="UniProtKB-SubCell"/>
</dbReference>
<keyword evidence="5 6" id="KW-0472">Membrane</keyword>
<dbReference type="GO" id="GO:0035435">
    <property type="term" value="P:phosphate ion transmembrane transport"/>
    <property type="evidence" value="ECO:0007669"/>
    <property type="project" value="TreeGrafter"/>
</dbReference>
<comment type="similarity">
    <text evidence="6">Belongs to the inorganic phosphate transporter (PiT) (TC 2.A.20) family.</text>
</comment>
<organism evidence="8 9">
    <name type="scientific">Alloprevotella tannerae</name>
    <dbReference type="NCBI Taxonomy" id="76122"/>
    <lineage>
        <taxon>Bacteria</taxon>
        <taxon>Pseudomonadati</taxon>
        <taxon>Bacteroidota</taxon>
        <taxon>Bacteroidia</taxon>
        <taxon>Bacteroidales</taxon>
        <taxon>Prevotellaceae</taxon>
        <taxon>Alloprevotella</taxon>
    </lineage>
</organism>